<dbReference type="InterPro" id="IPR003594">
    <property type="entry name" value="HATPase_dom"/>
</dbReference>
<feature type="domain" description="Histidine kinase" evidence="13">
    <location>
        <begin position="234"/>
        <end position="450"/>
    </location>
</feature>
<keyword evidence="8 14" id="KW-0418">Kinase</keyword>
<dbReference type="GO" id="GO:0005524">
    <property type="term" value="F:ATP binding"/>
    <property type="evidence" value="ECO:0007669"/>
    <property type="project" value="UniProtKB-KW"/>
</dbReference>
<dbReference type="InterPro" id="IPR036890">
    <property type="entry name" value="HATPase_C_sf"/>
</dbReference>
<dbReference type="SMART" id="SM00387">
    <property type="entry name" value="HATPase_c"/>
    <property type="match status" value="1"/>
</dbReference>
<keyword evidence="10" id="KW-0902">Two-component regulatory system</keyword>
<keyword evidence="12" id="KW-0812">Transmembrane</keyword>
<dbReference type="PRINTS" id="PR00344">
    <property type="entry name" value="BCTRLSENSOR"/>
</dbReference>
<dbReference type="Gene3D" id="1.10.287.130">
    <property type="match status" value="1"/>
</dbReference>
<organism evidence="14 15">
    <name type="scientific">Treponema porcinum</name>
    <dbReference type="NCBI Taxonomy" id="261392"/>
    <lineage>
        <taxon>Bacteria</taxon>
        <taxon>Pseudomonadati</taxon>
        <taxon>Spirochaetota</taxon>
        <taxon>Spirochaetia</taxon>
        <taxon>Spirochaetales</taxon>
        <taxon>Treponemataceae</taxon>
        <taxon>Treponema</taxon>
    </lineage>
</organism>
<dbReference type="GO" id="GO:0000155">
    <property type="term" value="F:phosphorelay sensor kinase activity"/>
    <property type="evidence" value="ECO:0007669"/>
    <property type="project" value="InterPro"/>
</dbReference>
<dbReference type="SUPFAM" id="SSF55874">
    <property type="entry name" value="ATPase domain of HSP90 chaperone/DNA topoisomerase II/histidine kinase"/>
    <property type="match status" value="1"/>
</dbReference>
<dbReference type="InterPro" id="IPR003661">
    <property type="entry name" value="HisK_dim/P_dom"/>
</dbReference>
<keyword evidence="9" id="KW-0067">ATP-binding</keyword>
<evidence type="ECO:0000256" key="2">
    <source>
        <dbReference type="ARBA" id="ARBA00004236"/>
    </source>
</evidence>
<dbReference type="InterPro" id="IPR050351">
    <property type="entry name" value="BphY/WalK/GraS-like"/>
</dbReference>
<dbReference type="OrthoDB" id="9813151at2"/>
<dbReference type="Pfam" id="PF00512">
    <property type="entry name" value="HisKA"/>
    <property type="match status" value="1"/>
</dbReference>
<dbReference type="Pfam" id="PF02518">
    <property type="entry name" value="HATPase_c"/>
    <property type="match status" value="1"/>
</dbReference>
<dbReference type="EMBL" id="FUWG01000002">
    <property type="protein sequence ID" value="SJZ29511.1"/>
    <property type="molecule type" value="Genomic_DNA"/>
</dbReference>
<keyword evidence="11 12" id="KW-0472">Membrane</keyword>
<feature type="transmembrane region" description="Helical" evidence="12">
    <location>
        <begin position="164"/>
        <end position="183"/>
    </location>
</feature>
<dbReference type="InterPro" id="IPR005467">
    <property type="entry name" value="His_kinase_dom"/>
</dbReference>
<evidence type="ECO:0000256" key="6">
    <source>
        <dbReference type="ARBA" id="ARBA00022679"/>
    </source>
</evidence>
<evidence type="ECO:0000256" key="4">
    <source>
        <dbReference type="ARBA" id="ARBA00022475"/>
    </source>
</evidence>
<evidence type="ECO:0000256" key="5">
    <source>
        <dbReference type="ARBA" id="ARBA00022553"/>
    </source>
</evidence>
<evidence type="ECO:0000256" key="12">
    <source>
        <dbReference type="SAM" id="Phobius"/>
    </source>
</evidence>
<dbReference type="GeneID" id="78315336"/>
<evidence type="ECO:0000256" key="10">
    <source>
        <dbReference type="ARBA" id="ARBA00023012"/>
    </source>
</evidence>
<evidence type="ECO:0000256" key="11">
    <source>
        <dbReference type="ARBA" id="ARBA00023136"/>
    </source>
</evidence>
<evidence type="ECO:0000256" key="9">
    <source>
        <dbReference type="ARBA" id="ARBA00022840"/>
    </source>
</evidence>
<gene>
    <name evidence="14" type="ORF">SAMN02745149_00012</name>
</gene>
<comment type="catalytic activity">
    <reaction evidence="1">
        <text>ATP + protein L-histidine = ADP + protein N-phospho-L-histidine.</text>
        <dbReference type="EC" id="2.7.13.3"/>
    </reaction>
</comment>
<dbReference type="SMART" id="SM00388">
    <property type="entry name" value="HisKA"/>
    <property type="match status" value="1"/>
</dbReference>
<dbReference type="RefSeq" id="WP_078931942.1">
    <property type="nucleotide sequence ID" value="NZ_FUWG01000002.1"/>
</dbReference>
<dbReference type="Proteomes" id="UP000190423">
    <property type="component" value="Unassembled WGS sequence"/>
</dbReference>
<keyword evidence="5" id="KW-0597">Phosphoprotein</keyword>
<comment type="subcellular location">
    <subcellularLocation>
        <location evidence="2">Cell membrane</location>
    </subcellularLocation>
</comment>
<dbReference type="GO" id="GO:0016036">
    <property type="term" value="P:cellular response to phosphate starvation"/>
    <property type="evidence" value="ECO:0007669"/>
    <property type="project" value="TreeGrafter"/>
</dbReference>
<dbReference type="InterPro" id="IPR036097">
    <property type="entry name" value="HisK_dim/P_sf"/>
</dbReference>
<proteinExistence type="predicted"/>
<dbReference type="Gene3D" id="3.30.565.10">
    <property type="entry name" value="Histidine kinase-like ATPase, C-terminal domain"/>
    <property type="match status" value="1"/>
</dbReference>
<dbReference type="AlphaFoldDB" id="A0A1T4JHB5"/>
<dbReference type="FunFam" id="3.30.565.10:FF:000006">
    <property type="entry name" value="Sensor histidine kinase WalK"/>
    <property type="match status" value="1"/>
</dbReference>
<keyword evidence="4" id="KW-1003">Cell membrane</keyword>
<reference evidence="14 15" key="1">
    <citation type="submission" date="2017-02" db="EMBL/GenBank/DDBJ databases">
        <authorList>
            <person name="Peterson S.W."/>
        </authorList>
    </citation>
    <scope>NUCLEOTIDE SEQUENCE [LARGE SCALE GENOMIC DNA]</scope>
    <source>
        <strain evidence="14 15">ATCC BAA-908</strain>
    </source>
</reference>
<keyword evidence="15" id="KW-1185">Reference proteome</keyword>
<dbReference type="GO" id="GO:0005886">
    <property type="term" value="C:plasma membrane"/>
    <property type="evidence" value="ECO:0007669"/>
    <property type="project" value="UniProtKB-SubCell"/>
</dbReference>
<keyword evidence="12" id="KW-1133">Transmembrane helix</keyword>
<keyword evidence="7" id="KW-0547">Nucleotide-binding</keyword>
<dbReference type="CDD" id="cd00082">
    <property type="entry name" value="HisKA"/>
    <property type="match status" value="1"/>
</dbReference>
<feature type="transmembrane region" description="Helical" evidence="12">
    <location>
        <begin position="21"/>
        <end position="41"/>
    </location>
</feature>
<evidence type="ECO:0000259" key="13">
    <source>
        <dbReference type="PROSITE" id="PS50109"/>
    </source>
</evidence>
<evidence type="ECO:0000313" key="14">
    <source>
        <dbReference type="EMBL" id="SJZ29511.1"/>
    </source>
</evidence>
<sequence>MKKNVSAGKKKSMAFEIFRNTFLVGALVYFVCSAVFIDQLYKYFEQQIFRELETEAELAIQGYRKGGIDFVQGIDIRNRITLIDSGGNVLFDNHADYAEMENHLEREEVSEALKKGKGYSSRYSVTLMKKSLYAAIRMDENTIMRVSCDQHTVGILVFGMSQPLLLLFVIALIISGVIATLLAKQITESINKIDLDNPRDCQVYEELKPFTERIADENYEKSQREEIRHQFTANVSHELKTPLTSISGFAELMKDGSVDNQTMMDFAGDIYNESQRLIVLVNDIIKLSRLDEQSISLEKTRINLKEIAQSVCETLHQAAQKKDVTVNLIGTDGFISGVPQVITEMVYNLCDNAIKYNRQGGRIDIAVSVNAADGTVTLSVKDTGIGIPENARERVFERFYCVDKSRSKQVGGTGLGLSIVKHGAKYHNARIYLDSTEGVGSKFTVVFPAE</sequence>
<dbReference type="InterPro" id="IPR004358">
    <property type="entry name" value="Sig_transdc_His_kin-like_C"/>
</dbReference>
<dbReference type="PANTHER" id="PTHR45453">
    <property type="entry name" value="PHOSPHATE REGULON SENSOR PROTEIN PHOR"/>
    <property type="match status" value="1"/>
</dbReference>
<dbReference type="STRING" id="261392.SAMN02745149_00012"/>
<dbReference type="CDD" id="cd00075">
    <property type="entry name" value="HATPase"/>
    <property type="match status" value="1"/>
</dbReference>
<evidence type="ECO:0000256" key="3">
    <source>
        <dbReference type="ARBA" id="ARBA00012438"/>
    </source>
</evidence>
<accession>A0A1T4JHB5</accession>
<dbReference type="EC" id="2.7.13.3" evidence="3"/>
<protein>
    <recommendedName>
        <fullName evidence="3">histidine kinase</fullName>
        <ecNumber evidence="3">2.7.13.3</ecNumber>
    </recommendedName>
</protein>
<evidence type="ECO:0000256" key="8">
    <source>
        <dbReference type="ARBA" id="ARBA00022777"/>
    </source>
</evidence>
<dbReference type="PROSITE" id="PS50109">
    <property type="entry name" value="HIS_KIN"/>
    <property type="match status" value="1"/>
</dbReference>
<dbReference type="PANTHER" id="PTHR45453:SF1">
    <property type="entry name" value="PHOSPHATE REGULON SENSOR PROTEIN PHOR"/>
    <property type="match status" value="1"/>
</dbReference>
<dbReference type="GO" id="GO:0004721">
    <property type="term" value="F:phosphoprotein phosphatase activity"/>
    <property type="evidence" value="ECO:0007669"/>
    <property type="project" value="TreeGrafter"/>
</dbReference>
<evidence type="ECO:0000256" key="7">
    <source>
        <dbReference type="ARBA" id="ARBA00022741"/>
    </source>
</evidence>
<keyword evidence="6" id="KW-0808">Transferase</keyword>
<evidence type="ECO:0000256" key="1">
    <source>
        <dbReference type="ARBA" id="ARBA00000085"/>
    </source>
</evidence>
<evidence type="ECO:0000313" key="15">
    <source>
        <dbReference type="Proteomes" id="UP000190423"/>
    </source>
</evidence>
<dbReference type="SUPFAM" id="SSF47384">
    <property type="entry name" value="Homodimeric domain of signal transducing histidine kinase"/>
    <property type="match status" value="1"/>
</dbReference>
<dbReference type="FunFam" id="1.10.287.130:FF:000008">
    <property type="entry name" value="Two-component sensor histidine kinase"/>
    <property type="match status" value="1"/>
</dbReference>
<name>A0A1T4JHB5_TREPO</name>